<dbReference type="Proteomes" id="UP000194236">
    <property type="component" value="Unassembled WGS sequence"/>
</dbReference>
<gene>
    <name evidence="2" type="ORF">BLA29_011082</name>
</gene>
<reference evidence="2 3" key="1">
    <citation type="submission" date="2017-03" db="EMBL/GenBank/DDBJ databases">
        <title>Genome Survey of Euroglyphus maynei.</title>
        <authorList>
            <person name="Arlian L.G."/>
            <person name="Morgan M.S."/>
            <person name="Rider S.D."/>
        </authorList>
    </citation>
    <scope>NUCLEOTIDE SEQUENCE [LARGE SCALE GENOMIC DNA]</scope>
    <source>
        <strain evidence="2">Arlian Lab</strain>
        <tissue evidence="2">Whole body</tissue>
    </source>
</reference>
<name>A0A1Y3BHH0_EURMA</name>
<dbReference type="Pfam" id="PF22603">
    <property type="entry name" value="RAE1_2_domI_C"/>
    <property type="match status" value="1"/>
</dbReference>
<protein>
    <recommendedName>
        <fullName evidence="1">RAE1/2 domain-containing protein</fullName>
    </recommendedName>
</protein>
<organism evidence="2 3">
    <name type="scientific">Euroglyphus maynei</name>
    <name type="common">Mayne's house dust mite</name>
    <dbReference type="NCBI Taxonomy" id="6958"/>
    <lineage>
        <taxon>Eukaryota</taxon>
        <taxon>Metazoa</taxon>
        <taxon>Ecdysozoa</taxon>
        <taxon>Arthropoda</taxon>
        <taxon>Chelicerata</taxon>
        <taxon>Arachnida</taxon>
        <taxon>Acari</taxon>
        <taxon>Acariformes</taxon>
        <taxon>Sarcoptiformes</taxon>
        <taxon>Astigmata</taxon>
        <taxon>Psoroptidia</taxon>
        <taxon>Analgoidea</taxon>
        <taxon>Pyroglyphidae</taxon>
        <taxon>Pyroglyphinae</taxon>
        <taxon>Euroglyphus</taxon>
    </lineage>
</organism>
<proteinExistence type="predicted"/>
<comment type="caution">
    <text evidence="2">The sequence shown here is derived from an EMBL/GenBank/DDBJ whole genome shotgun (WGS) entry which is preliminary data.</text>
</comment>
<dbReference type="AlphaFoldDB" id="A0A1Y3BHH0"/>
<dbReference type="SUPFAM" id="SSF54373">
    <property type="entry name" value="FAD-linked reductases, C-terminal domain"/>
    <property type="match status" value="1"/>
</dbReference>
<evidence type="ECO:0000313" key="3">
    <source>
        <dbReference type="Proteomes" id="UP000194236"/>
    </source>
</evidence>
<sequence>MVNRSLIECDNLITDYRFVDVQPARINERKILSRAIILNTKSIKAMDPDNDLGDLSFIHLPPKFTGLDTSVYCFETDYSSRVCPRHFYLQYFWCESTAISNDRTAKQVLEPVIEKLLNLDCETQTSDLPFELQNKILLSKFMITMLT</sequence>
<dbReference type="EMBL" id="MUJZ01023974">
    <property type="protein sequence ID" value="OTF79263.1"/>
    <property type="molecule type" value="Genomic_DNA"/>
</dbReference>
<evidence type="ECO:0000259" key="1">
    <source>
        <dbReference type="Pfam" id="PF22603"/>
    </source>
</evidence>
<keyword evidence="3" id="KW-1185">Reference proteome</keyword>
<dbReference type="InterPro" id="IPR054420">
    <property type="entry name" value="RAE1_2_domI_C"/>
</dbReference>
<accession>A0A1Y3BHH0</accession>
<dbReference type="OrthoDB" id="1923006at2759"/>
<feature type="domain" description="RAE1/2" evidence="1">
    <location>
        <begin position="32"/>
        <end position="137"/>
    </location>
</feature>
<evidence type="ECO:0000313" key="2">
    <source>
        <dbReference type="EMBL" id="OTF79263.1"/>
    </source>
</evidence>
<dbReference type="Gene3D" id="3.30.519.10">
    <property type="entry name" value="Guanine Nucleotide Dissociation Inhibitor, domain 2"/>
    <property type="match status" value="1"/>
</dbReference>